<evidence type="ECO:0000313" key="2">
    <source>
        <dbReference type="EMBL" id="RJP17695.1"/>
    </source>
</evidence>
<dbReference type="EMBL" id="QZKU01000112">
    <property type="protein sequence ID" value="RJP17695.1"/>
    <property type="molecule type" value="Genomic_DNA"/>
</dbReference>
<dbReference type="Proteomes" id="UP000265882">
    <property type="component" value="Unassembled WGS sequence"/>
</dbReference>
<dbReference type="InterPro" id="IPR016181">
    <property type="entry name" value="Acyl_CoA_acyltransferase"/>
</dbReference>
<feature type="domain" description="N-acetyltransferase" evidence="1">
    <location>
        <begin position="1"/>
        <end position="152"/>
    </location>
</feature>
<keyword evidence="2" id="KW-0808">Transferase</keyword>
<protein>
    <submittedName>
        <fullName evidence="2">N-acetyltransferase</fullName>
    </submittedName>
</protein>
<dbReference type="PANTHER" id="PTHR13538:SF4">
    <property type="entry name" value="N-ALPHA-ACETYLTRANSFERASE 80"/>
    <property type="match status" value="1"/>
</dbReference>
<name>A0A3A4NG95_ABYX5</name>
<reference evidence="2 3" key="1">
    <citation type="journal article" date="2017" name="ISME J.">
        <title>Energy and carbon metabolisms in a deep terrestrial subsurface fluid microbial community.</title>
        <authorList>
            <person name="Momper L."/>
            <person name="Jungbluth S.P."/>
            <person name="Lee M.D."/>
            <person name="Amend J.P."/>
        </authorList>
    </citation>
    <scope>NUCLEOTIDE SEQUENCE [LARGE SCALE GENOMIC DNA]</scope>
    <source>
        <strain evidence="2">SURF_5</strain>
    </source>
</reference>
<dbReference type="InterPro" id="IPR000182">
    <property type="entry name" value="GNAT_dom"/>
</dbReference>
<dbReference type="SUPFAM" id="SSF55729">
    <property type="entry name" value="Acyl-CoA N-acyltransferases (Nat)"/>
    <property type="match status" value="1"/>
</dbReference>
<comment type="caution">
    <text evidence="2">The sequence shown here is derived from an EMBL/GenBank/DDBJ whole genome shotgun (WGS) entry which is preliminary data.</text>
</comment>
<proteinExistence type="predicted"/>
<evidence type="ECO:0000259" key="1">
    <source>
        <dbReference type="PROSITE" id="PS51186"/>
    </source>
</evidence>
<gene>
    <name evidence="2" type="ORF">C4520_15910</name>
</gene>
<accession>A0A3A4NG95</accession>
<dbReference type="GO" id="GO:1905502">
    <property type="term" value="F:acetyl-CoA binding"/>
    <property type="evidence" value="ECO:0007669"/>
    <property type="project" value="TreeGrafter"/>
</dbReference>
<evidence type="ECO:0000313" key="3">
    <source>
        <dbReference type="Proteomes" id="UP000265882"/>
    </source>
</evidence>
<dbReference type="AlphaFoldDB" id="A0A3A4NG95"/>
<dbReference type="PANTHER" id="PTHR13538">
    <property type="entry name" value="N-ACETYLTRANSFERASE 6"/>
    <property type="match status" value="1"/>
</dbReference>
<dbReference type="Pfam" id="PF13508">
    <property type="entry name" value="Acetyltransf_7"/>
    <property type="match status" value="1"/>
</dbReference>
<dbReference type="PROSITE" id="PS51186">
    <property type="entry name" value="GNAT"/>
    <property type="match status" value="1"/>
</dbReference>
<dbReference type="CDD" id="cd04301">
    <property type="entry name" value="NAT_SF"/>
    <property type="match status" value="1"/>
</dbReference>
<organism evidence="2 3">
    <name type="scientific">Abyssobacteria bacterium (strain SURF_5)</name>
    <dbReference type="NCBI Taxonomy" id="2093360"/>
    <lineage>
        <taxon>Bacteria</taxon>
        <taxon>Pseudomonadati</taxon>
        <taxon>Candidatus Hydrogenedentota</taxon>
        <taxon>Candidatus Abyssobacteria</taxon>
    </lineage>
</organism>
<dbReference type="Gene3D" id="3.40.630.30">
    <property type="match status" value="1"/>
</dbReference>
<dbReference type="GO" id="GO:0008080">
    <property type="term" value="F:N-acetyltransferase activity"/>
    <property type="evidence" value="ECO:0007669"/>
    <property type="project" value="InterPro"/>
</dbReference>
<dbReference type="InterPro" id="IPR039840">
    <property type="entry name" value="NAA80"/>
</dbReference>
<dbReference type="GO" id="GO:0005737">
    <property type="term" value="C:cytoplasm"/>
    <property type="evidence" value="ECO:0007669"/>
    <property type="project" value="TreeGrafter"/>
</dbReference>
<sequence length="152" mass="17215">MEIVLLKERTEFIPTLAAWHHQEWAYLHDHDSVERRIAEFQEELQANGIPRTFVAISGNGVIGSASLLPQDMDTRTDLSPWLASVYVVPEQRKQGIGSALVKRVVQEGAALGFRTLYLYTPDRPQFYASLGWSTVEKVQYHGTSVTIMKIEL</sequence>